<protein>
    <submittedName>
        <fullName evidence="1">Uncharacterized protein</fullName>
    </submittedName>
</protein>
<comment type="caution">
    <text evidence="1">The sequence shown here is derived from an EMBL/GenBank/DDBJ whole genome shotgun (WGS) entry which is preliminary data.</text>
</comment>
<accession>A0ABN7R996</accession>
<reference evidence="1 2" key="1">
    <citation type="submission" date="2021-04" db="EMBL/GenBank/DDBJ databases">
        <authorList>
            <person name="Rodrigo-Torres L."/>
            <person name="Arahal R. D."/>
            <person name="Lucena T."/>
        </authorList>
    </citation>
    <scope>NUCLEOTIDE SEQUENCE [LARGE SCALE GENOMIC DNA]</scope>
    <source>
        <strain evidence="1 2">CECT 9623</strain>
    </source>
</reference>
<proteinExistence type="predicted"/>
<dbReference type="Proteomes" id="UP000679725">
    <property type="component" value="Unassembled WGS sequence"/>
</dbReference>
<name>A0ABN7R996_9BACT</name>
<keyword evidence="2" id="KW-1185">Reference proteome</keyword>
<evidence type="ECO:0000313" key="2">
    <source>
        <dbReference type="Proteomes" id="UP000679725"/>
    </source>
</evidence>
<evidence type="ECO:0000313" key="1">
    <source>
        <dbReference type="EMBL" id="CAG5071014.1"/>
    </source>
</evidence>
<sequence>MLLICSYPLWAVKPCKMQDTVVSGGVTGKSFLEWTTNSGGCCAPSVGSAIRVQNFYANGNLIASFVDYIPISQAQSEYGCDQM</sequence>
<dbReference type="EMBL" id="CAJRAU010000004">
    <property type="protein sequence ID" value="CAG5071014.1"/>
    <property type="molecule type" value="Genomic_DNA"/>
</dbReference>
<gene>
    <name evidence="1" type="ORF">DYBT9623_03315</name>
</gene>
<organism evidence="1 2">
    <name type="scientific">Dyadobacter linearis</name>
    <dbReference type="NCBI Taxonomy" id="2823330"/>
    <lineage>
        <taxon>Bacteria</taxon>
        <taxon>Pseudomonadati</taxon>
        <taxon>Bacteroidota</taxon>
        <taxon>Cytophagia</taxon>
        <taxon>Cytophagales</taxon>
        <taxon>Spirosomataceae</taxon>
        <taxon>Dyadobacter</taxon>
    </lineage>
</organism>